<protein>
    <submittedName>
        <fullName evidence="9">Tyrosine lyase ThiH</fullName>
    </submittedName>
</protein>
<dbReference type="NCBIfam" id="TIGR02351">
    <property type="entry name" value="thiH"/>
    <property type="match status" value="1"/>
</dbReference>
<keyword evidence="5" id="KW-0408">Iron</keyword>
<dbReference type="Pfam" id="PF04055">
    <property type="entry name" value="Radical_SAM"/>
    <property type="match status" value="1"/>
</dbReference>
<keyword evidence="4" id="KW-0479">Metal-binding</keyword>
<keyword evidence="2" id="KW-0004">4Fe-4S</keyword>
<dbReference type="SFLD" id="SFLDS00029">
    <property type="entry name" value="Radical_SAM"/>
    <property type="match status" value="1"/>
</dbReference>
<evidence type="ECO:0000256" key="5">
    <source>
        <dbReference type="ARBA" id="ARBA00023004"/>
    </source>
</evidence>
<dbReference type="Gene3D" id="3.20.20.70">
    <property type="entry name" value="Aldolase class I"/>
    <property type="match status" value="1"/>
</dbReference>
<dbReference type="SMART" id="SM00876">
    <property type="entry name" value="BATS"/>
    <property type="match status" value="1"/>
</dbReference>
<evidence type="ECO:0000256" key="7">
    <source>
        <dbReference type="ARBA" id="ARBA00034078"/>
    </source>
</evidence>
<dbReference type="AlphaFoldDB" id="A0A1Z5HWM4"/>
<evidence type="ECO:0000256" key="1">
    <source>
        <dbReference type="ARBA" id="ARBA00001966"/>
    </source>
</evidence>
<keyword evidence="9" id="KW-0456">Lyase</keyword>
<dbReference type="SFLD" id="SFLDG01081">
    <property type="entry name" value="cleavage_of_the_Ca-Cb_bond_in"/>
    <property type="match status" value="1"/>
</dbReference>
<organism evidence="9 10">
    <name type="scientific">Calderihabitans maritimus</name>
    <dbReference type="NCBI Taxonomy" id="1246530"/>
    <lineage>
        <taxon>Bacteria</taxon>
        <taxon>Bacillati</taxon>
        <taxon>Bacillota</taxon>
        <taxon>Clostridia</taxon>
        <taxon>Neomoorellales</taxon>
        <taxon>Calderihabitantaceae</taxon>
        <taxon>Calderihabitans</taxon>
    </lineage>
</organism>
<evidence type="ECO:0000313" key="10">
    <source>
        <dbReference type="Proteomes" id="UP000197032"/>
    </source>
</evidence>
<evidence type="ECO:0000259" key="8">
    <source>
        <dbReference type="PROSITE" id="PS51918"/>
    </source>
</evidence>
<comment type="cofactor">
    <cofactor evidence="7">
        <name>[2Fe-2S] cluster</name>
        <dbReference type="ChEBI" id="CHEBI:190135"/>
    </cofactor>
</comment>
<dbReference type="GO" id="GO:0009228">
    <property type="term" value="P:thiamine biosynthetic process"/>
    <property type="evidence" value="ECO:0007669"/>
    <property type="project" value="InterPro"/>
</dbReference>
<reference evidence="10" key="1">
    <citation type="journal article" date="2017" name="Appl. Environ. Microbiol.">
        <title>Genomic Analysis of Calderihabitans maritimus KKC1, a Thermophilic, Hydrogenogenic, Carboxydotrophic Bacterium Isolated from Marine Sediment.</title>
        <authorList>
            <person name="Omae K."/>
            <person name="Yoneda Y."/>
            <person name="Fukuyama Y."/>
            <person name="Yoshida T."/>
            <person name="Sako Y."/>
        </authorList>
    </citation>
    <scope>NUCLEOTIDE SEQUENCE [LARGE SCALE GENOMIC DNA]</scope>
    <source>
        <strain evidence="10">KKC1</strain>
    </source>
</reference>
<dbReference type="InterPro" id="IPR012726">
    <property type="entry name" value="ThiH"/>
</dbReference>
<comment type="cofactor">
    <cofactor evidence="1">
        <name>[4Fe-4S] cluster</name>
        <dbReference type="ChEBI" id="CHEBI:49883"/>
    </cofactor>
</comment>
<dbReference type="EMBL" id="BDGJ01000195">
    <property type="protein sequence ID" value="GAW93933.1"/>
    <property type="molecule type" value="Genomic_DNA"/>
</dbReference>
<evidence type="ECO:0000256" key="2">
    <source>
        <dbReference type="ARBA" id="ARBA00022485"/>
    </source>
</evidence>
<dbReference type="InterPro" id="IPR010722">
    <property type="entry name" value="BATS_dom"/>
</dbReference>
<name>A0A1Z5HWM4_9FIRM</name>
<keyword evidence="10" id="KW-1185">Reference proteome</keyword>
<dbReference type="OrthoDB" id="9801120at2"/>
<gene>
    <name evidence="9" type="ORF">KKC1_30540</name>
</gene>
<dbReference type="GO" id="GO:0016829">
    <property type="term" value="F:lyase activity"/>
    <property type="evidence" value="ECO:0007669"/>
    <property type="project" value="UniProtKB-KW"/>
</dbReference>
<accession>A0A1Z5HWM4</accession>
<dbReference type="SFLD" id="SFLDG01060">
    <property type="entry name" value="BATS_domain_containing"/>
    <property type="match status" value="1"/>
</dbReference>
<dbReference type="PROSITE" id="PS51918">
    <property type="entry name" value="RADICAL_SAM"/>
    <property type="match status" value="1"/>
</dbReference>
<dbReference type="RefSeq" id="WP_088554975.1">
    <property type="nucleotide sequence ID" value="NZ_BDGJ01000195.1"/>
</dbReference>
<dbReference type="InterPro" id="IPR058240">
    <property type="entry name" value="rSAM_sf"/>
</dbReference>
<dbReference type="PANTHER" id="PTHR43583:SF1">
    <property type="entry name" value="2-IMINOACETATE SYNTHASE"/>
    <property type="match status" value="1"/>
</dbReference>
<feature type="domain" description="Radical SAM core" evidence="8">
    <location>
        <begin position="70"/>
        <end position="289"/>
    </location>
</feature>
<keyword evidence="3" id="KW-0949">S-adenosyl-L-methionine</keyword>
<dbReference type="InterPro" id="IPR034428">
    <property type="entry name" value="ThiH/NoCL/HydG-like"/>
</dbReference>
<comment type="caution">
    <text evidence="9">The sequence shown here is derived from an EMBL/GenBank/DDBJ whole genome shotgun (WGS) entry which is preliminary data.</text>
</comment>
<evidence type="ECO:0000256" key="3">
    <source>
        <dbReference type="ARBA" id="ARBA00022691"/>
    </source>
</evidence>
<evidence type="ECO:0000313" key="9">
    <source>
        <dbReference type="EMBL" id="GAW93933.1"/>
    </source>
</evidence>
<dbReference type="SUPFAM" id="SSF102114">
    <property type="entry name" value="Radical SAM enzymes"/>
    <property type="match status" value="1"/>
</dbReference>
<dbReference type="InterPro" id="IPR013785">
    <property type="entry name" value="Aldolase_TIM"/>
</dbReference>
<dbReference type="CDD" id="cd01335">
    <property type="entry name" value="Radical_SAM"/>
    <property type="match status" value="1"/>
</dbReference>
<dbReference type="PANTHER" id="PTHR43583">
    <property type="entry name" value="2-IMINOACETATE SYNTHASE"/>
    <property type="match status" value="1"/>
</dbReference>
<evidence type="ECO:0000256" key="6">
    <source>
        <dbReference type="ARBA" id="ARBA00023014"/>
    </source>
</evidence>
<dbReference type="Pfam" id="PF06968">
    <property type="entry name" value="BATS"/>
    <property type="match status" value="1"/>
</dbReference>
<proteinExistence type="predicted"/>
<dbReference type="GO" id="GO:0005506">
    <property type="term" value="F:iron ion binding"/>
    <property type="evidence" value="ECO:0007669"/>
    <property type="project" value="InterPro"/>
</dbReference>
<dbReference type="SMART" id="SM00729">
    <property type="entry name" value="Elp3"/>
    <property type="match status" value="1"/>
</dbReference>
<dbReference type="InterPro" id="IPR007197">
    <property type="entry name" value="rSAM"/>
</dbReference>
<keyword evidence="6" id="KW-0411">Iron-sulfur</keyword>
<dbReference type="Proteomes" id="UP000197032">
    <property type="component" value="Unassembled WGS sequence"/>
</dbReference>
<dbReference type="InterPro" id="IPR006638">
    <property type="entry name" value="Elp3/MiaA/NifB-like_rSAM"/>
</dbReference>
<sequence length="377" mass="43288">MSFYELVQKYREFPVEEFWGKVTDSQVEKIIAQDRLNTLDFLALLSEKAQNYLEPMAQKAHRLTVQNFGKVIFLYTPMYLSNYCANQCAYCGFSALNRMPRKKLSLSQVEEEARLIAATGLRHILILTGESRSKAPISYLKECVKILKKYFSSISIEIYPLETEEYRQLVDAGVDGLTIYQETYDELIYDRVHLKGPKKNYRFRLDAPERGARAGMRSVNIGALLGLGDWRKDAFFTGLHAHYLQNKYLDVEISVSLPRLRSYPGTIKEFKPYCQVNDKELVQFMLALRLFLPRCGITISTREAPDFRDNIIGLGVTKMSAGSVTAVGGRINRGKENNIPQFDILDERSVSEIREMILSKGYQPVFKDWHPIEVEVS</sequence>
<dbReference type="GO" id="GO:0051539">
    <property type="term" value="F:4 iron, 4 sulfur cluster binding"/>
    <property type="evidence" value="ECO:0007669"/>
    <property type="project" value="UniProtKB-KW"/>
</dbReference>
<dbReference type="SFLD" id="SFLDF00301">
    <property type="entry name" value="2-iminoacetate_synthase_(ThiH)"/>
    <property type="match status" value="1"/>
</dbReference>
<evidence type="ECO:0000256" key="4">
    <source>
        <dbReference type="ARBA" id="ARBA00022723"/>
    </source>
</evidence>